<gene>
    <name evidence="9" type="ORF">GXW71_28345</name>
</gene>
<dbReference type="InterPro" id="IPR015424">
    <property type="entry name" value="PyrdxlP-dep_Trfase"/>
</dbReference>
<evidence type="ECO:0000256" key="7">
    <source>
        <dbReference type="ARBA" id="ARBA00049185"/>
    </source>
</evidence>
<dbReference type="RefSeq" id="WP_211856073.1">
    <property type="nucleotide sequence ID" value="NZ_JAAGBB010000053.1"/>
</dbReference>
<comment type="catalytic activity">
    <reaction evidence="7">
        <text>L-aspartate + 2-oxoglutarate = oxaloacetate + L-glutamate</text>
        <dbReference type="Rhea" id="RHEA:21824"/>
        <dbReference type="ChEBI" id="CHEBI:16452"/>
        <dbReference type="ChEBI" id="CHEBI:16810"/>
        <dbReference type="ChEBI" id="CHEBI:29985"/>
        <dbReference type="ChEBI" id="CHEBI:29991"/>
        <dbReference type="EC" id="2.6.1.1"/>
    </reaction>
</comment>
<keyword evidence="5" id="KW-0808">Transferase</keyword>
<evidence type="ECO:0000259" key="8">
    <source>
        <dbReference type="Pfam" id="PF00155"/>
    </source>
</evidence>
<evidence type="ECO:0000256" key="6">
    <source>
        <dbReference type="ARBA" id="ARBA00022898"/>
    </source>
</evidence>
<dbReference type="InterPro" id="IPR004839">
    <property type="entry name" value="Aminotransferase_I/II_large"/>
</dbReference>
<evidence type="ECO:0000256" key="5">
    <source>
        <dbReference type="ARBA" id="ARBA00022679"/>
    </source>
</evidence>
<keyword evidence="10" id="KW-1185">Reference proteome</keyword>
<dbReference type="GO" id="GO:0008483">
    <property type="term" value="F:transaminase activity"/>
    <property type="evidence" value="ECO:0007669"/>
    <property type="project" value="UniProtKB-KW"/>
</dbReference>
<evidence type="ECO:0000256" key="4">
    <source>
        <dbReference type="ARBA" id="ARBA00022576"/>
    </source>
</evidence>
<feature type="domain" description="Aminotransferase class I/classII large" evidence="8">
    <location>
        <begin position="58"/>
        <end position="378"/>
    </location>
</feature>
<evidence type="ECO:0000256" key="3">
    <source>
        <dbReference type="ARBA" id="ARBA00012753"/>
    </source>
</evidence>
<dbReference type="NCBIfam" id="NF005732">
    <property type="entry name" value="PRK07550.1"/>
    <property type="match status" value="1"/>
</dbReference>
<keyword evidence="6" id="KW-0663">Pyridoxal phosphate</keyword>
<accession>A0ABS5F6Z3</accession>
<sequence>MSAPRFAARIERTAAPPIPAVRAWAARYAGAAGPLLDMTQAVPGYPAHPELLARLGAAAADPAQAGYGPIEGDMPLRAALAADIAGTYGADIAAEEVVITAGCNLAFAMAMETIAGAGDAVLLPTPWYFNHRMALEMLGIEAVPLPARAEDGFVPDPATAAALIGPATRAIVLVTPNNPTGAIYPAATIAGFAALCRARGLWLVLDETYRDFLPEDAIAHDLFRDGAWRDGVVQLYSFSKSYCVPGHRVGAILAGPAFRAQLAKAVDTFQICPPRAAQAALAWGVPALADWRAGNRAIMAGRADAFRRALAPLQDWRIESMGTYFAYLRLPEAAPDAEAAAERLAVERGLLCLPGSFFGPGQARHIRLAFANAEVSTIAGVTARLAGFA</sequence>
<dbReference type="EC" id="2.6.1.1" evidence="3"/>
<dbReference type="SUPFAM" id="SSF53383">
    <property type="entry name" value="PLP-dependent transferases"/>
    <property type="match status" value="1"/>
</dbReference>
<name>A0ABS5F6Z3_9PROT</name>
<evidence type="ECO:0000313" key="9">
    <source>
        <dbReference type="EMBL" id="MBR0668296.1"/>
    </source>
</evidence>
<dbReference type="InterPro" id="IPR015421">
    <property type="entry name" value="PyrdxlP-dep_Trfase_major"/>
</dbReference>
<dbReference type="EMBL" id="JAAGBB010000053">
    <property type="protein sequence ID" value="MBR0668296.1"/>
    <property type="molecule type" value="Genomic_DNA"/>
</dbReference>
<dbReference type="Pfam" id="PF00155">
    <property type="entry name" value="Aminotran_1_2"/>
    <property type="match status" value="1"/>
</dbReference>
<proteinExistence type="inferred from homology"/>
<comment type="similarity">
    <text evidence="2">Belongs to the class-I pyridoxal-phosphate-dependent aminotransferase family.</text>
</comment>
<dbReference type="PANTHER" id="PTHR46383:SF1">
    <property type="entry name" value="ASPARTATE AMINOTRANSFERASE"/>
    <property type="match status" value="1"/>
</dbReference>
<reference evidence="10" key="1">
    <citation type="journal article" date="2021" name="Syst. Appl. Microbiol.">
        <title>Roseomonas hellenica sp. nov., isolated from roots of wild-growing Alkanna tinctoria.</title>
        <authorList>
            <person name="Rat A."/>
            <person name="Naranjo H.D."/>
            <person name="Lebbe L."/>
            <person name="Cnockaert M."/>
            <person name="Krigas N."/>
            <person name="Grigoriadou K."/>
            <person name="Maloupa E."/>
            <person name="Willems A."/>
        </authorList>
    </citation>
    <scope>NUCLEOTIDE SEQUENCE [LARGE SCALE GENOMIC DNA]</scope>
    <source>
        <strain evidence="10">LMG 31523</strain>
    </source>
</reference>
<dbReference type="CDD" id="cd00609">
    <property type="entry name" value="AAT_like"/>
    <property type="match status" value="1"/>
</dbReference>
<dbReference type="Gene3D" id="3.40.640.10">
    <property type="entry name" value="Type I PLP-dependent aspartate aminotransferase-like (Major domain)"/>
    <property type="match status" value="1"/>
</dbReference>
<evidence type="ECO:0000256" key="1">
    <source>
        <dbReference type="ARBA" id="ARBA00001933"/>
    </source>
</evidence>
<comment type="caution">
    <text evidence="9">The sequence shown here is derived from an EMBL/GenBank/DDBJ whole genome shotgun (WGS) entry which is preliminary data.</text>
</comment>
<dbReference type="Proteomes" id="UP001196870">
    <property type="component" value="Unassembled WGS sequence"/>
</dbReference>
<organism evidence="9 10">
    <name type="scientific">Plastoroseomonas hellenica</name>
    <dbReference type="NCBI Taxonomy" id="2687306"/>
    <lineage>
        <taxon>Bacteria</taxon>
        <taxon>Pseudomonadati</taxon>
        <taxon>Pseudomonadota</taxon>
        <taxon>Alphaproteobacteria</taxon>
        <taxon>Acetobacterales</taxon>
        <taxon>Acetobacteraceae</taxon>
        <taxon>Plastoroseomonas</taxon>
    </lineage>
</organism>
<dbReference type="InterPro" id="IPR050596">
    <property type="entry name" value="AspAT/PAT-like"/>
</dbReference>
<evidence type="ECO:0000313" key="10">
    <source>
        <dbReference type="Proteomes" id="UP001196870"/>
    </source>
</evidence>
<keyword evidence="4 9" id="KW-0032">Aminotransferase</keyword>
<comment type="cofactor">
    <cofactor evidence="1">
        <name>pyridoxal 5'-phosphate</name>
        <dbReference type="ChEBI" id="CHEBI:597326"/>
    </cofactor>
</comment>
<dbReference type="PANTHER" id="PTHR46383">
    <property type="entry name" value="ASPARTATE AMINOTRANSFERASE"/>
    <property type="match status" value="1"/>
</dbReference>
<protein>
    <recommendedName>
        <fullName evidence="3">aspartate transaminase</fullName>
        <ecNumber evidence="3">2.6.1.1</ecNumber>
    </recommendedName>
</protein>
<evidence type="ECO:0000256" key="2">
    <source>
        <dbReference type="ARBA" id="ARBA00007441"/>
    </source>
</evidence>